<dbReference type="SUPFAM" id="SSF48726">
    <property type="entry name" value="Immunoglobulin"/>
    <property type="match status" value="1"/>
</dbReference>
<evidence type="ECO:0000256" key="10">
    <source>
        <dbReference type="SAM" id="Phobius"/>
    </source>
</evidence>
<evidence type="ECO:0000256" key="5">
    <source>
        <dbReference type="ARBA" id="ARBA00023136"/>
    </source>
</evidence>
<evidence type="ECO:0000256" key="6">
    <source>
        <dbReference type="ARBA" id="ARBA00023157"/>
    </source>
</evidence>
<dbReference type="GO" id="GO:0034113">
    <property type="term" value="P:heterotypic cell-cell adhesion"/>
    <property type="evidence" value="ECO:0007669"/>
    <property type="project" value="TreeGrafter"/>
</dbReference>
<name>A0A3B5R2E8_XIPMA</name>
<evidence type="ECO:0000256" key="9">
    <source>
        <dbReference type="SAM" id="MobiDB-lite"/>
    </source>
</evidence>
<dbReference type="PROSITE" id="PS50835">
    <property type="entry name" value="IG_LIKE"/>
    <property type="match status" value="1"/>
</dbReference>
<dbReference type="Proteomes" id="UP000002852">
    <property type="component" value="Unassembled WGS sequence"/>
</dbReference>
<reference evidence="14" key="1">
    <citation type="submission" date="2012-01" db="EMBL/GenBank/DDBJ databases">
        <authorList>
            <person name="Walter R."/>
            <person name="Schartl M."/>
            <person name="Warren W."/>
        </authorList>
    </citation>
    <scope>NUCLEOTIDE SEQUENCE [LARGE SCALE GENOMIC DNA]</scope>
    <source>
        <strain evidence="14">JP 163 A</strain>
    </source>
</reference>
<evidence type="ECO:0000313" key="13">
    <source>
        <dbReference type="Ensembl" id="ENSXMAP00000037512.1"/>
    </source>
</evidence>
<evidence type="ECO:0000259" key="12">
    <source>
        <dbReference type="PROSITE" id="PS50835"/>
    </source>
</evidence>
<evidence type="ECO:0000313" key="14">
    <source>
        <dbReference type="Proteomes" id="UP000002852"/>
    </source>
</evidence>
<keyword evidence="4 10" id="KW-1133">Transmembrane helix</keyword>
<keyword evidence="6" id="KW-1015">Disulfide bond</keyword>
<keyword evidence="5 10" id="KW-0472">Membrane</keyword>
<dbReference type="GO" id="GO:0016020">
    <property type="term" value="C:membrane"/>
    <property type="evidence" value="ECO:0007669"/>
    <property type="project" value="UniProtKB-SubCell"/>
</dbReference>
<dbReference type="GO" id="GO:0030424">
    <property type="term" value="C:axon"/>
    <property type="evidence" value="ECO:0007669"/>
    <property type="project" value="TreeGrafter"/>
</dbReference>
<dbReference type="Ensembl" id="ENSXMAT00000041383.1">
    <property type="protein sequence ID" value="ENSXMAP00000037512.1"/>
    <property type="gene ID" value="ENSXMAG00000017697.2"/>
</dbReference>
<evidence type="ECO:0000256" key="7">
    <source>
        <dbReference type="ARBA" id="ARBA00023180"/>
    </source>
</evidence>
<dbReference type="PANTHER" id="PTHR46841">
    <property type="entry name" value="OX-2 MEMBRANE GLYCOPROTEIN"/>
    <property type="match status" value="1"/>
</dbReference>
<feature type="region of interest" description="Disordered" evidence="9">
    <location>
        <begin position="286"/>
        <end position="326"/>
    </location>
</feature>
<sequence>MSRSAVPIFFFSLGILIKGAVALIDTQQSVLAAVGDQASLSCQLSKTEDVLQVTWQKVLPDGEKNLATYTEKFGSRVSSGLEEKMDFQYESLQSCSMVIRKVTEQDEGCYRCLFNSYSEGALIGWTCLRLYELHGPFIDVSRSNSPPGSVVTCSATGRPVPMVTLTVLHQNLSFSHYNTSRVSNTNGTITSTTTVLLSALSSTQVGCSVSVDSAAPRELLVTVPGLTETSDDELQKQSSLRVDESQEFKDPIIPMILVVVAGIALTCCCAVIIALWRLKNVQNRDDENKTPLRSDKHADRNITPFMKLTNEVKQRPSAKKSPENNDLKAFPSVAKRLFR</sequence>
<feature type="compositionally biased region" description="Basic and acidic residues" evidence="9">
    <location>
        <begin position="286"/>
        <end position="300"/>
    </location>
</feature>
<dbReference type="InParanoid" id="A0A3B5R2E8"/>
<dbReference type="OMA" id="ILIARTC"/>
<keyword evidence="7" id="KW-0325">Glycoprotein</keyword>
<keyword evidence="2 10" id="KW-0812">Transmembrane</keyword>
<dbReference type="InterPro" id="IPR013783">
    <property type="entry name" value="Ig-like_fold"/>
</dbReference>
<protein>
    <submittedName>
        <fullName evidence="13">OX-2 membrane glycoprotein-like</fullName>
    </submittedName>
</protein>
<dbReference type="InterPro" id="IPR036179">
    <property type="entry name" value="Ig-like_dom_sf"/>
</dbReference>
<proteinExistence type="predicted"/>
<evidence type="ECO:0000256" key="8">
    <source>
        <dbReference type="ARBA" id="ARBA00023319"/>
    </source>
</evidence>
<organism evidence="13 14">
    <name type="scientific">Xiphophorus maculatus</name>
    <name type="common">Southern platyfish</name>
    <name type="synonym">Platypoecilus maculatus</name>
    <dbReference type="NCBI Taxonomy" id="8083"/>
    <lineage>
        <taxon>Eukaryota</taxon>
        <taxon>Metazoa</taxon>
        <taxon>Chordata</taxon>
        <taxon>Craniata</taxon>
        <taxon>Vertebrata</taxon>
        <taxon>Euteleostomi</taxon>
        <taxon>Actinopterygii</taxon>
        <taxon>Neopterygii</taxon>
        <taxon>Teleostei</taxon>
        <taxon>Neoteleostei</taxon>
        <taxon>Acanthomorphata</taxon>
        <taxon>Ovalentaria</taxon>
        <taxon>Atherinomorphae</taxon>
        <taxon>Cyprinodontiformes</taxon>
        <taxon>Poeciliidae</taxon>
        <taxon>Poeciliinae</taxon>
        <taxon>Xiphophorus</taxon>
    </lineage>
</organism>
<accession>A0A3B5R2E8</accession>
<evidence type="ECO:0000256" key="11">
    <source>
        <dbReference type="SAM" id="SignalP"/>
    </source>
</evidence>
<dbReference type="OrthoDB" id="8749387at2759"/>
<keyword evidence="8" id="KW-0393">Immunoglobulin domain</keyword>
<evidence type="ECO:0000256" key="2">
    <source>
        <dbReference type="ARBA" id="ARBA00022692"/>
    </source>
</evidence>
<dbReference type="STRING" id="8083.ENSXMAP00000037512"/>
<comment type="subcellular location">
    <subcellularLocation>
        <location evidence="1">Membrane</location>
        <topology evidence="1">Single-pass membrane protein</topology>
    </subcellularLocation>
</comment>
<dbReference type="Gene3D" id="2.60.40.10">
    <property type="entry name" value="Immunoglobulins"/>
    <property type="match status" value="1"/>
</dbReference>
<dbReference type="InterPro" id="IPR007110">
    <property type="entry name" value="Ig-like_dom"/>
</dbReference>
<keyword evidence="3 11" id="KW-0732">Signal</keyword>
<evidence type="ECO:0000256" key="4">
    <source>
        <dbReference type="ARBA" id="ARBA00022989"/>
    </source>
</evidence>
<dbReference type="GeneID" id="102236882"/>
<feature type="chain" id="PRO_5017472189" evidence="11">
    <location>
        <begin position="23"/>
        <end position="339"/>
    </location>
</feature>
<feature type="compositionally biased region" description="Basic and acidic residues" evidence="9">
    <location>
        <begin position="310"/>
        <end position="326"/>
    </location>
</feature>
<dbReference type="KEGG" id="xma:102236882"/>
<dbReference type="Pfam" id="PF07686">
    <property type="entry name" value="V-set"/>
    <property type="match status" value="1"/>
</dbReference>
<dbReference type="GO" id="GO:0043025">
    <property type="term" value="C:neuronal cell body"/>
    <property type="evidence" value="ECO:0007669"/>
    <property type="project" value="TreeGrafter"/>
</dbReference>
<dbReference type="InterPro" id="IPR047164">
    <property type="entry name" value="OX2G-like"/>
</dbReference>
<dbReference type="RefSeq" id="XP_023185598.1">
    <property type="nucleotide sequence ID" value="XM_023329830.1"/>
</dbReference>
<dbReference type="InterPro" id="IPR003599">
    <property type="entry name" value="Ig_sub"/>
</dbReference>
<dbReference type="GO" id="GO:0150079">
    <property type="term" value="P:negative regulation of neuroinflammatory response"/>
    <property type="evidence" value="ECO:0007669"/>
    <property type="project" value="TreeGrafter"/>
</dbReference>
<feature type="transmembrane region" description="Helical" evidence="10">
    <location>
        <begin position="252"/>
        <end position="276"/>
    </location>
</feature>
<reference evidence="14" key="2">
    <citation type="journal article" date="2013" name="Nat. Genet.">
        <title>The genome of the platyfish, Xiphophorus maculatus, provides insights into evolutionary adaptation and several complex traits.</title>
        <authorList>
            <person name="Schartl M."/>
            <person name="Walter R.B."/>
            <person name="Shen Y."/>
            <person name="Garcia T."/>
            <person name="Catchen J."/>
            <person name="Amores A."/>
            <person name="Braasch I."/>
            <person name="Chalopin D."/>
            <person name="Volff J.N."/>
            <person name="Lesch K.P."/>
            <person name="Bisazza A."/>
            <person name="Minx P."/>
            <person name="Hillier L."/>
            <person name="Wilson R.K."/>
            <person name="Fuerstenberg S."/>
            <person name="Boore J."/>
            <person name="Searle S."/>
            <person name="Postlethwait J.H."/>
            <person name="Warren W.C."/>
        </authorList>
    </citation>
    <scope>NUCLEOTIDE SEQUENCE [LARGE SCALE GENOMIC DNA]</scope>
    <source>
        <strain evidence="14">JP 163 A</strain>
    </source>
</reference>
<keyword evidence="14" id="KW-1185">Reference proteome</keyword>
<dbReference type="GeneTree" id="ENSGT00530000063970"/>
<dbReference type="AlphaFoldDB" id="A0A3B5R2E8"/>
<reference evidence="13" key="3">
    <citation type="submission" date="2025-08" db="UniProtKB">
        <authorList>
            <consortium name="Ensembl"/>
        </authorList>
    </citation>
    <scope>IDENTIFICATION</scope>
    <source>
        <strain evidence="13">JP 163 A</strain>
    </source>
</reference>
<dbReference type="GO" id="GO:0009986">
    <property type="term" value="C:cell surface"/>
    <property type="evidence" value="ECO:0007669"/>
    <property type="project" value="TreeGrafter"/>
</dbReference>
<dbReference type="InterPro" id="IPR013106">
    <property type="entry name" value="Ig_V-set"/>
</dbReference>
<evidence type="ECO:0000256" key="3">
    <source>
        <dbReference type="ARBA" id="ARBA00022729"/>
    </source>
</evidence>
<dbReference type="GO" id="GO:0098632">
    <property type="term" value="F:cell-cell adhesion mediator activity"/>
    <property type="evidence" value="ECO:0007669"/>
    <property type="project" value="InterPro"/>
</dbReference>
<feature type="domain" description="Ig-like" evidence="12">
    <location>
        <begin position="7"/>
        <end position="112"/>
    </location>
</feature>
<evidence type="ECO:0000256" key="1">
    <source>
        <dbReference type="ARBA" id="ARBA00004167"/>
    </source>
</evidence>
<dbReference type="SMART" id="SM00409">
    <property type="entry name" value="IG"/>
    <property type="match status" value="1"/>
</dbReference>
<dbReference type="PANTHER" id="PTHR46841:SF7">
    <property type="entry name" value="IG-LIKE DOMAIN-CONTAINING PROTEIN"/>
    <property type="match status" value="1"/>
</dbReference>
<reference evidence="13" key="4">
    <citation type="submission" date="2025-09" db="UniProtKB">
        <authorList>
            <consortium name="Ensembl"/>
        </authorList>
    </citation>
    <scope>IDENTIFICATION</scope>
    <source>
        <strain evidence="13">JP 163 A</strain>
    </source>
</reference>
<feature type="signal peptide" evidence="11">
    <location>
        <begin position="1"/>
        <end position="22"/>
    </location>
</feature>